<dbReference type="EMBL" id="JBDNCH010000002">
    <property type="protein sequence ID" value="MEN9061673.1"/>
    <property type="molecule type" value="Genomic_DNA"/>
</dbReference>
<dbReference type="InterPro" id="IPR013750">
    <property type="entry name" value="GHMP_kinase_C_dom"/>
</dbReference>
<evidence type="ECO:0000256" key="4">
    <source>
        <dbReference type="ARBA" id="ARBA00022679"/>
    </source>
</evidence>
<proteinExistence type="inferred from homology"/>
<gene>
    <name evidence="10" type="primary">ispE</name>
    <name evidence="13" type="ORF">ABFB10_12195</name>
</gene>
<organism evidence="13 14">
    <name type="scientific">Ponticoccus litoralis</name>
    <dbReference type="NCBI Taxonomy" id="422297"/>
    <lineage>
        <taxon>Bacteria</taxon>
        <taxon>Pseudomonadati</taxon>
        <taxon>Pseudomonadota</taxon>
        <taxon>Alphaproteobacteria</taxon>
        <taxon>Rhodobacterales</taxon>
        <taxon>Roseobacteraceae</taxon>
        <taxon>Ponticoccus</taxon>
    </lineage>
</organism>
<keyword evidence="7 10" id="KW-0067">ATP-binding</keyword>
<dbReference type="Gene3D" id="3.30.70.890">
    <property type="entry name" value="GHMP kinase, C-terminal domain"/>
    <property type="match status" value="1"/>
</dbReference>
<evidence type="ECO:0000256" key="7">
    <source>
        <dbReference type="ARBA" id="ARBA00022840"/>
    </source>
</evidence>
<evidence type="ECO:0000256" key="3">
    <source>
        <dbReference type="ARBA" id="ARBA00017473"/>
    </source>
</evidence>
<dbReference type="Gene3D" id="3.30.230.10">
    <property type="match status" value="1"/>
</dbReference>
<feature type="active site" evidence="10">
    <location>
        <position position="11"/>
    </location>
</feature>
<evidence type="ECO:0000256" key="9">
    <source>
        <dbReference type="ARBA" id="ARBA00032554"/>
    </source>
</evidence>
<keyword evidence="5 10" id="KW-0547">Nucleotide-binding</keyword>
<evidence type="ECO:0000256" key="1">
    <source>
        <dbReference type="ARBA" id="ARBA00009684"/>
    </source>
</evidence>
<protein>
    <recommendedName>
        <fullName evidence="3 10">4-diphosphocytidyl-2-C-methyl-D-erythritol kinase</fullName>
        <shortName evidence="10">CMK</shortName>
        <ecNumber evidence="2 10">2.7.1.148</ecNumber>
    </recommendedName>
    <alternativeName>
        <fullName evidence="9 10">4-(cytidine-5'-diphospho)-2-C-methyl-D-erythritol kinase</fullName>
    </alternativeName>
</protein>
<dbReference type="EC" id="2.7.1.148" evidence="2 10"/>
<accession>A0AAW9SSG9</accession>
<keyword evidence="14" id="KW-1185">Reference proteome</keyword>
<feature type="domain" description="GHMP kinase C-terminal" evidence="12">
    <location>
        <begin position="202"/>
        <end position="260"/>
    </location>
</feature>
<dbReference type="Pfam" id="PF08544">
    <property type="entry name" value="GHMP_kinases_C"/>
    <property type="match status" value="1"/>
</dbReference>
<evidence type="ECO:0000256" key="6">
    <source>
        <dbReference type="ARBA" id="ARBA00022777"/>
    </source>
</evidence>
<dbReference type="SUPFAM" id="SSF54211">
    <property type="entry name" value="Ribosomal protein S5 domain 2-like"/>
    <property type="match status" value="1"/>
</dbReference>
<dbReference type="Proteomes" id="UP001428774">
    <property type="component" value="Unassembled WGS sequence"/>
</dbReference>
<comment type="similarity">
    <text evidence="1 10">Belongs to the GHMP kinase family. IspE subfamily.</text>
</comment>
<dbReference type="InterPro" id="IPR004424">
    <property type="entry name" value="IspE"/>
</dbReference>
<dbReference type="PIRSF" id="PIRSF010376">
    <property type="entry name" value="IspE"/>
    <property type="match status" value="1"/>
</dbReference>
<evidence type="ECO:0000313" key="14">
    <source>
        <dbReference type="Proteomes" id="UP001428774"/>
    </source>
</evidence>
<evidence type="ECO:0000256" key="2">
    <source>
        <dbReference type="ARBA" id="ARBA00012052"/>
    </source>
</evidence>
<dbReference type="RefSeq" id="WP_347166726.1">
    <property type="nucleotide sequence ID" value="NZ_JBDNCH010000002.1"/>
</dbReference>
<dbReference type="InterPro" id="IPR006204">
    <property type="entry name" value="GHMP_kinase_N_dom"/>
</dbReference>
<evidence type="ECO:0000313" key="13">
    <source>
        <dbReference type="EMBL" id="MEN9061673.1"/>
    </source>
</evidence>
<feature type="domain" description="GHMP kinase N-terminal" evidence="11">
    <location>
        <begin position="69"/>
        <end position="129"/>
    </location>
</feature>
<evidence type="ECO:0000256" key="8">
    <source>
        <dbReference type="ARBA" id="ARBA00023229"/>
    </source>
</evidence>
<dbReference type="HAMAP" id="MF_00061">
    <property type="entry name" value="IspE"/>
    <property type="match status" value="1"/>
</dbReference>
<keyword evidence="6 10" id="KW-0418">Kinase</keyword>
<keyword evidence="4 10" id="KW-0808">Transferase</keyword>
<dbReference type="InterPro" id="IPR036554">
    <property type="entry name" value="GHMP_kinase_C_sf"/>
</dbReference>
<dbReference type="GO" id="GO:0005524">
    <property type="term" value="F:ATP binding"/>
    <property type="evidence" value="ECO:0007669"/>
    <property type="project" value="UniProtKB-UniRule"/>
</dbReference>
<name>A0AAW9SSG9_9RHOB</name>
<dbReference type="NCBIfam" id="NF011202">
    <property type="entry name" value="PRK14608.1"/>
    <property type="match status" value="1"/>
</dbReference>
<feature type="binding site" evidence="10">
    <location>
        <begin position="90"/>
        <end position="100"/>
    </location>
    <ligand>
        <name>ATP</name>
        <dbReference type="ChEBI" id="CHEBI:30616"/>
    </ligand>
</feature>
<evidence type="ECO:0000259" key="11">
    <source>
        <dbReference type="Pfam" id="PF00288"/>
    </source>
</evidence>
<sequence length="274" mass="28338">MPPSSAFAPAKVNLTLHVTGLRADGFHLLDSLVMFADVGDRVTVADAPEMRLTVTGPRAAGVPEDARNLCWKAAEWFGCAVAITLDKHLPAAAGIGGGSSDAAAVLRAMQDLYGRSFPVEGLERLGADVPVCSPGHAARMTGIGEGVLPLTMAPMQAVLVNPGVDVPTPQVFKALTCKDNPPMDAMPEDGGTPAAIAWLKTQRNDLQAPAIAVQPVIAEVLAALTATPGARLARMSGSGATCFALYDDRATAETAAAALRLKHPGWWITAATLS</sequence>
<dbReference type="PANTHER" id="PTHR43527:SF2">
    <property type="entry name" value="4-DIPHOSPHOCYTIDYL-2-C-METHYL-D-ERYTHRITOL KINASE, CHLOROPLASTIC"/>
    <property type="match status" value="1"/>
</dbReference>
<reference evidence="13 14" key="1">
    <citation type="submission" date="2024-05" db="EMBL/GenBank/DDBJ databases">
        <title>Genome sequence of Ponticoccus litoralis KCCM 90028.</title>
        <authorList>
            <person name="Kim J.M."/>
            <person name="Lee J.K."/>
            <person name="Choi B.J."/>
            <person name="Bayburt H."/>
            <person name="Baek J.H."/>
            <person name="Jeon C.O."/>
        </authorList>
    </citation>
    <scope>NUCLEOTIDE SEQUENCE [LARGE SCALE GENOMIC DNA]</scope>
    <source>
        <strain evidence="13 14">KCCM 90028</strain>
    </source>
</reference>
<comment type="function">
    <text evidence="10">Catalyzes the phosphorylation of the position 2 hydroxy group of 4-diphosphocytidyl-2C-methyl-D-erythritol.</text>
</comment>
<dbReference type="GO" id="GO:0050515">
    <property type="term" value="F:4-(cytidine 5'-diphospho)-2-C-methyl-D-erythritol kinase activity"/>
    <property type="evidence" value="ECO:0007669"/>
    <property type="project" value="UniProtKB-UniRule"/>
</dbReference>
<dbReference type="Pfam" id="PF00288">
    <property type="entry name" value="GHMP_kinases_N"/>
    <property type="match status" value="1"/>
</dbReference>
<evidence type="ECO:0000256" key="5">
    <source>
        <dbReference type="ARBA" id="ARBA00022741"/>
    </source>
</evidence>
<comment type="pathway">
    <text evidence="10">Isoprenoid biosynthesis; isopentenyl diphosphate biosynthesis via DXP pathway; isopentenyl diphosphate from 1-deoxy-D-xylulose 5-phosphate: step 3/6.</text>
</comment>
<keyword evidence="8 10" id="KW-0414">Isoprene biosynthesis</keyword>
<feature type="active site" evidence="10">
    <location>
        <position position="128"/>
    </location>
</feature>
<dbReference type="GO" id="GO:0019288">
    <property type="term" value="P:isopentenyl diphosphate biosynthetic process, methylerythritol 4-phosphate pathway"/>
    <property type="evidence" value="ECO:0007669"/>
    <property type="project" value="UniProtKB-UniRule"/>
</dbReference>
<dbReference type="InterPro" id="IPR020568">
    <property type="entry name" value="Ribosomal_Su5_D2-typ_SF"/>
</dbReference>
<comment type="caution">
    <text evidence="13">The sequence shown here is derived from an EMBL/GenBank/DDBJ whole genome shotgun (WGS) entry which is preliminary data.</text>
</comment>
<comment type="catalytic activity">
    <reaction evidence="10">
        <text>4-CDP-2-C-methyl-D-erythritol + ATP = 4-CDP-2-C-methyl-D-erythritol 2-phosphate + ADP + H(+)</text>
        <dbReference type="Rhea" id="RHEA:18437"/>
        <dbReference type="ChEBI" id="CHEBI:15378"/>
        <dbReference type="ChEBI" id="CHEBI:30616"/>
        <dbReference type="ChEBI" id="CHEBI:57823"/>
        <dbReference type="ChEBI" id="CHEBI:57919"/>
        <dbReference type="ChEBI" id="CHEBI:456216"/>
        <dbReference type="EC" id="2.7.1.148"/>
    </reaction>
</comment>
<dbReference type="AlphaFoldDB" id="A0AAW9SSG9"/>
<evidence type="ECO:0000256" key="10">
    <source>
        <dbReference type="HAMAP-Rule" id="MF_00061"/>
    </source>
</evidence>
<dbReference type="SUPFAM" id="SSF55060">
    <property type="entry name" value="GHMP Kinase, C-terminal domain"/>
    <property type="match status" value="1"/>
</dbReference>
<dbReference type="GO" id="GO:0016114">
    <property type="term" value="P:terpenoid biosynthetic process"/>
    <property type="evidence" value="ECO:0007669"/>
    <property type="project" value="UniProtKB-UniRule"/>
</dbReference>
<evidence type="ECO:0000259" key="12">
    <source>
        <dbReference type="Pfam" id="PF08544"/>
    </source>
</evidence>
<dbReference type="NCBIfam" id="TIGR00154">
    <property type="entry name" value="ispE"/>
    <property type="match status" value="1"/>
</dbReference>
<dbReference type="PANTHER" id="PTHR43527">
    <property type="entry name" value="4-DIPHOSPHOCYTIDYL-2-C-METHYL-D-ERYTHRITOL KINASE, CHLOROPLASTIC"/>
    <property type="match status" value="1"/>
</dbReference>
<dbReference type="InterPro" id="IPR014721">
    <property type="entry name" value="Ribsml_uS5_D2-typ_fold_subgr"/>
</dbReference>